<protein>
    <submittedName>
        <fullName evidence="2">Uncharacterized protein</fullName>
    </submittedName>
</protein>
<sequence length="151" mass="15890">MSAAGTGAARKVTGGAALEMTGRAAPDVTGVAYDRIRSGGRGMPTALSRDRDLLRWTGLASRSRFRTLRVARSTADSISSELAGAVMGAGRRWRGRTRAGSLVGVICELRESRFAATSNAVSSAMASMAMALMFCFLAIHRHARVGRGPFA</sequence>
<evidence type="ECO:0000313" key="2">
    <source>
        <dbReference type="EMBL" id="KAJ4823326.1"/>
    </source>
</evidence>
<feature type="transmembrane region" description="Helical" evidence="1">
    <location>
        <begin position="120"/>
        <end position="139"/>
    </location>
</feature>
<dbReference type="EMBL" id="JAKUCV010007482">
    <property type="protein sequence ID" value="KAJ4823326.1"/>
    <property type="molecule type" value="Genomic_DNA"/>
</dbReference>
<keyword evidence="3" id="KW-1185">Reference proteome</keyword>
<reference evidence="2" key="1">
    <citation type="submission" date="2022-02" db="EMBL/GenBank/DDBJ databases">
        <authorList>
            <person name="Henning P.M."/>
            <person name="McCubbin A.G."/>
            <person name="Shore J.S."/>
        </authorList>
    </citation>
    <scope>NUCLEOTIDE SEQUENCE</scope>
    <source>
        <strain evidence="2">F60SS</strain>
        <tissue evidence="2">Leaves</tissue>
    </source>
</reference>
<dbReference type="AlphaFoldDB" id="A0A9Q0F478"/>
<organism evidence="2 3">
    <name type="scientific">Turnera subulata</name>
    <dbReference type="NCBI Taxonomy" id="218843"/>
    <lineage>
        <taxon>Eukaryota</taxon>
        <taxon>Viridiplantae</taxon>
        <taxon>Streptophyta</taxon>
        <taxon>Embryophyta</taxon>
        <taxon>Tracheophyta</taxon>
        <taxon>Spermatophyta</taxon>
        <taxon>Magnoliopsida</taxon>
        <taxon>eudicotyledons</taxon>
        <taxon>Gunneridae</taxon>
        <taxon>Pentapetalae</taxon>
        <taxon>rosids</taxon>
        <taxon>fabids</taxon>
        <taxon>Malpighiales</taxon>
        <taxon>Passifloraceae</taxon>
        <taxon>Turnera</taxon>
    </lineage>
</organism>
<keyword evidence="1" id="KW-0812">Transmembrane</keyword>
<name>A0A9Q0F478_9ROSI</name>
<evidence type="ECO:0000256" key="1">
    <source>
        <dbReference type="SAM" id="Phobius"/>
    </source>
</evidence>
<keyword evidence="1" id="KW-0472">Membrane</keyword>
<reference evidence="2" key="2">
    <citation type="journal article" date="2023" name="Plants (Basel)">
        <title>Annotation of the Turnera subulata (Passifloraceae) Draft Genome Reveals the S-Locus Evolved after the Divergence of Turneroideae from Passifloroideae in a Stepwise Manner.</title>
        <authorList>
            <person name="Henning P.M."/>
            <person name="Roalson E.H."/>
            <person name="Mir W."/>
            <person name="McCubbin A.G."/>
            <person name="Shore J.S."/>
        </authorList>
    </citation>
    <scope>NUCLEOTIDE SEQUENCE</scope>
    <source>
        <strain evidence="2">F60SS</strain>
    </source>
</reference>
<comment type="caution">
    <text evidence="2">The sequence shown here is derived from an EMBL/GenBank/DDBJ whole genome shotgun (WGS) entry which is preliminary data.</text>
</comment>
<dbReference type="Proteomes" id="UP001141552">
    <property type="component" value="Unassembled WGS sequence"/>
</dbReference>
<gene>
    <name evidence="2" type="ORF">Tsubulata_001492</name>
</gene>
<keyword evidence="1" id="KW-1133">Transmembrane helix</keyword>
<accession>A0A9Q0F478</accession>
<evidence type="ECO:0000313" key="3">
    <source>
        <dbReference type="Proteomes" id="UP001141552"/>
    </source>
</evidence>
<proteinExistence type="predicted"/>